<proteinExistence type="predicted"/>
<sequence length="138" mass="15165">MVSDSSRVPDVLAERYGRSPGTHRREKRLGIIVAAAFAVVLVAWVTWASLDAAGSSLETRDVAHAIVSDTSVEVTFQLTVEPESTTYCAVQALNERFAVVGWKIIEVPPSEMRTRTLTEGLRTTELANTGLIYRCWLA</sequence>
<reference evidence="3" key="1">
    <citation type="submission" date="2018-04" db="EMBL/GenBank/DDBJ databases">
        <authorList>
            <person name="Liu S."/>
            <person name="Wang Z."/>
            <person name="Li J."/>
        </authorList>
    </citation>
    <scope>NUCLEOTIDE SEQUENCE [LARGE SCALE GENOMIC DNA]</scope>
    <source>
        <strain evidence="3">622</strain>
    </source>
</reference>
<dbReference type="Pfam" id="PF14155">
    <property type="entry name" value="DUF4307"/>
    <property type="match status" value="1"/>
</dbReference>
<dbReference type="OrthoDB" id="4793644at2"/>
<organism evidence="2 3">
    <name type="scientific">Mycetocola zhujimingii</name>
    <dbReference type="NCBI Taxonomy" id="2079792"/>
    <lineage>
        <taxon>Bacteria</taxon>
        <taxon>Bacillati</taxon>
        <taxon>Actinomycetota</taxon>
        <taxon>Actinomycetes</taxon>
        <taxon>Micrococcales</taxon>
        <taxon>Microbacteriaceae</taxon>
        <taxon>Mycetocola</taxon>
    </lineage>
</organism>
<evidence type="ECO:0000256" key="1">
    <source>
        <dbReference type="SAM" id="Phobius"/>
    </source>
</evidence>
<dbReference type="InterPro" id="IPR025443">
    <property type="entry name" value="DUF4307"/>
</dbReference>
<keyword evidence="1" id="KW-0812">Transmembrane</keyword>
<name>A0A2U1THZ4_9MICO</name>
<comment type="caution">
    <text evidence="2">The sequence shown here is derived from an EMBL/GenBank/DDBJ whole genome shotgun (WGS) entry which is preliminary data.</text>
</comment>
<dbReference type="AlphaFoldDB" id="A0A2U1THZ4"/>
<gene>
    <name evidence="2" type="ORF">DF223_04020</name>
</gene>
<keyword evidence="1" id="KW-0472">Membrane</keyword>
<evidence type="ECO:0000313" key="3">
    <source>
        <dbReference type="Proteomes" id="UP000244962"/>
    </source>
</evidence>
<protein>
    <submittedName>
        <fullName evidence="2">DUF4307 domain-containing protein</fullName>
    </submittedName>
</protein>
<feature type="transmembrane region" description="Helical" evidence="1">
    <location>
        <begin position="29"/>
        <end position="50"/>
    </location>
</feature>
<dbReference type="KEGG" id="myl:C3E77_10180"/>
<accession>A0A2U1THZ4</accession>
<keyword evidence="1" id="KW-1133">Transmembrane helix</keyword>
<keyword evidence="3" id="KW-1185">Reference proteome</keyword>
<evidence type="ECO:0000313" key="2">
    <source>
        <dbReference type="EMBL" id="PWC08502.1"/>
    </source>
</evidence>
<dbReference type="Proteomes" id="UP000244962">
    <property type="component" value="Unassembled WGS sequence"/>
</dbReference>
<dbReference type="EMBL" id="QEFB01000001">
    <property type="protein sequence ID" value="PWC08502.1"/>
    <property type="molecule type" value="Genomic_DNA"/>
</dbReference>